<sequence length="276" mass="28313">MVGLVMAAAQLTSSTARAQTPPPPDSTDATGAAPADDEEGPEAGVKRPPAPDQRAGHVLLQPRISLAVPFADLAVDLPANVVVGAGVAFGVNAGVGLGRSAVLQATGNYALLPGSARCNDCSGQSLDLGLGLAYHLTQGLAFDPWISYAVGYRRSSFEGQAQTSRLAFNGGVFQGIDAARIALGGDFYPLPWLGFGLFLGLDVGTYVVRPEGLGRSTYGNFTAGFQIALDPIRQRLEAPTRTGNGAQKATGMRSAPAGGATGLDLQAESRRSFAGI</sequence>
<proteinExistence type="predicted"/>
<gene>
    <name evidence="3" type="ORF">CAP_6954</name>
</gene>
<accession>A0A017TG87</accession>
<evidence type="ECO:0000256" key="2">
    <source>
        <dbReference type="SAM" id="SignalP"/>
    </source>
</evidence>
<dbReference type="STRING" id="1192034.CAP_6954"/>
<feature type="region of interest" description="Disordered" evidence="1">
    <location>
        <begin position="13"/>
        <end position="53"/>
    </location>
</feature>
<keyword evidence="2" id="KW-0732">Signal</keyword>
<dbReference type="AlphaFoldDB" id="A0A017TG87"/>
<dbReference type="EMBL" id="ASRX01000006">
    <property type="protein sequence ID" value="EYF07932.1"/>
    <property type="molecule type" value="Genomic_DNA"/>
</dbReference>
<feature type="chain" id="PRO_5001496611" description="Outer membrane protein beta-barrel domain-containing protein" evidence="2">
    <location>
        <begin position="19"/>
        <end position="276"/>
    </location>
</feature>
<evidence type="ECO:0000313" key="3">
    <source>
        <dbReference type="EMBL" id="EYF07932.1"/>
    </source>
</evidence>
<organism evidence="3 4">
    <name type="scientific">Chondromyces apiculatus DSM 436</name>
    <dbReference type="NCBI Taxonomy" id="1192034"/>
    <lineage>
        <taxon>Bacteria</taxon>
        <taxon>Pseudomonadati</taxon>
        <taxon>Myxococcota</taxon>
        <taxon>Polyangia</taxon>
        <taxon>Polyangiales</taxon>
        <taxon>Polyangiaceae</taxon>
        <taxon>Chondromyces</taxon>
    </lineage>
</organism>
<reference evidence="3 4" key="1">
    <citation type="submission" date="2013-05" db="EMBL/GenBank/DDBJ databases">
        <title>Genome assembly of Chondromyces apiculatus DSM 436.</title>
        <authorList>
            <person name="Sharma G."/>
            <person name="Khatri I."/>
            <person name="Kaur C."/>
            <person name="Mayilraj S."/>
            <person name="Subramanian S."/>
        </authorList>
    </citation>
    <scope>NUCLEOTIDE SEQUENCE [LARGE SCALE GENOMIC DNA]</scope>
    <source>
        <strain evidence="3 4">DSM 436</strain>
    </source>
</reference>
<evidence type="ECO:0000256" key="1">
    <source>
        <dbReference type="SAM" id="MobiDB-lite"/>
    </source>
</evidence>
<dbReference type="Proteomes" id="UP000019678">
    <property type="component" value="Unassembled WGS sequence"/>
</dbReference>
<feature type="region of interest" description="Disordered" evidence="1">
    <location>
        <begin position="238"/>
        <end position="261"/>
    </location>
</feature>
<keyword evidence="4" id="KW-1185">Reference proteome</keyword>
<name>A0A017TG87_9BACT</name>
<comment type="caution">
    <text evidence="3">The sequence shown here is derived from an EMBL/GenBank/DDBJ whole genome shotgun (WGS) entry which is preliminary data.</text>
</comment>
<evidence type="ECO:0000313" key="4">
    <source>
        <dbReference type="Proteomes" id="UP000019678"/>
    </source>
</evidence>
<protein>
    <recommendedName>
        <fullName evidence="5">Outer membrane protein beta-barrel domain-containing protein</fullName>
    </recommendedName>
</protein>
<evidence type="ECO:0008006" key="5">
    <source>
        <dbReference type="Google" id="ProtNLM"/>
    </source>
</evidence>
<feature type="signal peptide" evidence="2">
    <location>
        <begin position="1"/>
        <end position="18"/>
    </location>
</feature>